<feature type="transmembrane region" description="Helical" evidence="6">
    <location>
        <begin position="21"/>
        <end position="45"/>
    </location>
</feature>
<evidence type="ECO:0000256" key="3">
    <source>
        <dbReference type="ARBA" id="ARBA00022989"/>
    </source>
</evidence>
<keyword evidence="4 6" id="KW-0472">Membrane</keyword>
<dbReference type="EMBL" id="QRDX01000002">
    <property type="protein sequence ID" value="RED49578.1"/>
    <property type="molecule type" value="Genomic_DNA"/>
</dbReference>
<accession>A0A3D9HJE0</accession>
<gene>
    <name evidence="8" type="ORF">DFQ02_102353</name>
</gene>
<evidence type="ECO:0000259" key="7">
    <source>
        <dbReference type="Pfam" id="PF04357"/>
    </source>
</evidence>
<protein>
    <submittedName>
        <fullName evidence="8">Uncharacterized protein DUF490</fullName>
    </submittedName>
</protein>
<feature type="region of interest" description="Disordered" evidence="5">
    <location>
        <begin position="1470"/>
        <end position="1496"/>
    </location>
</feature>
<reference evidence="8 9" key="1">
    <citation type="submission" date="2018-07" db="EMBL/GenBank/DDBJ databases">
        <title>Genomic Encyclopedia of Type Strains, Phase III (KMG-III): the genomes of soil and plant-associated and newly described type strains.</title>
        <authorList>
            <person name="Whitman W."/>
        </authorList>
    </citation>
    <scope>NUCLEOTIDE SEQUENCE [LARGE SCALE GENOMIC DNA]</scope>
    <source>
        <strain evidence="8 9">CECT 8487</strain>
    </source>
</reference>
<feature type="compositionally biased region" description="Polar residues" evidence="5">
    <location>
        <begin position="1478"/>
        <end position="1496"/>
    </location>
</feature>
<keyword evidence="9" id="KW-1185">Reference proteome</keyword>
<evidence type="ECO:0000256" key="2">
    <source>
        <dbReference type="ARBA" id="ARBA00022692"/>
    </source>
</evidence>
<dbReference type="GO" id="GO:0005886">
    <property type="term" value="C:plasma membrane"/>
    <property type="evidence" value="ECO:0007669"/>
    <property type="project" value="InterPro"/>
</dbReference>
<evidence type="ECO:0000256" key="6">
    <source>
        <dbReference type="SAM" id="Phobius"/>
    </source>
</evidence>
<keyword evidence="2 6" id="KW-0812">Transmembrane</keyword>
<evidence type="ECO:0000256" key="5">
    <source>
        <dbReference type="SAM" id="MobiDB-lite"/>
    </source>
</evidence>
<sequence>MLRKCSLFSIISIILQRIKKVLKIASKIAGILLLLFIILVLVLSIPSVQTGLGNYATNKINTEFGTNINIEKVGLQFNGDVEFKNIFIEDYKKDTLINIAELNTSVLSFRNFFNNKMTFGDIDVFNLFLNIKTYKDTSETNLDIFVRKIEGENPKKGDGSFLLSSSDVSIYEGLFKLTDENRETTKRLDLGNLNINATNFLIKGSDVSARINKLSFKDSRGLIMKNMMTDFKYTLTGMTFDNLDIKTPESVLKGNLKFSYKREDLQYFTDKVLVEAKFENSDVLLDELNIIYNEFGVNQRATFSVDMSGTLNDLKAKNLNLRTNRNTRIIGDANFKNLFSREEHNFYMDGHFSNLTSTYNDLKALLPNVLGEAIPSSFERLGNFTIQGNTQITSRTINADVEIDTEIGFIDSNLQITKVDDIDNAIYKGKVVFEKFDFGVFFNDPKTGVGSLNFDVDGNGFLTDNLDTQVKGEIYQILYNNYNYSGIKVAGNVRNKIFDGNLIVNDRNLQFNFNGLVDFSEKVKKYDFEANVDYANLRILNFVKKDSISILKSRVKMNMNSSTLDDAYGKISFNNTTYTNEHDAYYFDQFDISSRFDESIRYVEFRSPDIIEGDLKGRFVFRDLKKLFENSIGHIYTNYIPHKINATQSIDFNFKIYNKIAEVIFPEIELGKNTYIRGRVESDETKFKLTFKSPQIKVHNYFANDIELQVDNSNPLFNTYVEIDSLNTKFYNVSNFNLINVTVNDTLFMRSEFKGGKRNKDIYNLSFYHTINDAKESVVGFKKSDFTIKDRKWFVNEKNDTLNKMSFNKALTKFNLDNFKITHKSEEIKLSGFLKDSTQKDIKLNFKNVNLAKITPVIDSLSLAGKVNGKLDVLQKNGSYLPNSTIIINDFMVNRFPLGDFDASIKGNEDLTKYEVDATIKNDKAKSFEAKGEISVLGKNSTIDVDITFDHFILEPLNPLLQDVLSNIRGAVTGEANIVGNLKRPDIQGDLRVINGGFGIPYLNVDYNFNNNASVSLSKQSFIFNDIQLTDTKFKSRGMLNGSLSHVNLSKWRLDLDVDTKNLLILDTEESEEALYYGRGFMGGEAKIQGPTEQLTISVVAETKSGTVFKIPLNDTESFGDNSFIRTLSRTEKEARDIGEEITFEDIQGLELDFEVDVTEDAEVEIIIDKSTGHSLKGRGRGGMLVEINTNGKFNMWGDFSVFEGVYNFAYGGLVQKEFIVQPGGTINWEGDPLKAQIDMLAIYKTTANPSPLLDNPINRSIPVELNIALTGDLEQPTPAFDFEFPNIHSSIKSELQYRLESPDDRQNQALYLISTGSFSRGINELNFSGTIAERLNGIINGIFSGGDGKLNLGVNYEAGQNRPDYQTNDRVGVTLQTQISDRVLINGKVGVPIGGADAANTVVAGDVQIDFLLNEEGTLIAKVFNRENSIRNFGEAIGYTQGLGLSYNVDFDTFKELIQSLFKKKEEESEFDDQTNIEDTNATPSFINQRLSSQK</sequence>
<evidence type="ECO:0000256" key="4">
    <source>
        <dbReference type="ARBA" id="ARBA00023136"/>
    </source>
</evidence>
<comment type="caution">
    <text evidence="8">The sequence shown here is derived from an EMBL/GenBank/DDBJ whole genome shotgun (WGS) entry which is preliminary data.</text>
</comment>
<feature type="domain" description="Translocation and assembly module TamB C-terminal" evidence="7">
    <location>
        <begin position="1036"/>
        <end position="1452"/>
    </location>
</feature>
<dbReference type="PANTHER" id="PTHR36985:SF1">
    <property type="entry name" value="TRANSLOCATION AND ASSEMBLY MODULE SUBUNIT TAMB"/>
    <property type="match status" value="1"/>
</dbReference>
<proteinExistence type="predicted"/>
<evidence type="ECO:0000313" key="8">
    <source>
        <dbReference type="EMBL" id="RED49578.1"/>
    </source>
</evidence>
<organism evidence="8 9">
    <name type="scientific">Seonamhaeicola aphaedonensis</name>
    <dbReference type="NCBI Taxonomy" id="1461338"/>
    <lineage>
        <taxon>Bacteria</taxon>
        <taxon>Pseudomonadati</taxon>
        <taxon>Bacteroidota</taxon>
        <taxon>Flavobacteriia</taxon>
        <taxon>Flavobacteriales</taxon>
        <taxon>Flavobacteriaceae</taxon>
    </lineage>
</organism>
<comment type="subcellular location">
    <subcellularLocation>
        <location evidence="1">Membrane</location>
        <topology evidence="1">Single-pass membrane protein</topology>
    </subcellularLocation>
</comment>
<name>A0A3D9HJE0_9FLAO</name>
<dbReference type="PANTHER" id="PTHR36985">
    <property type="entry name" value="TRANSLOCATION AND ASSEMBLY MODULE SUBUNIT TAMB"/>
    <property type="match status" value="1"/>
</dbReference>
<keyword evidence="3 6" id="KW-1133">Transmembrane helix</keyword>
<dbReference type="GO" id="GO:0009306">
    <property type="term" value="P:protein secretion"/>
    <property type="evidence" value="ECO:0007669"/>
    <property type="project" value="InterPro"/>
</dbReference>
<dbReference type="Proteomes" id="UP000256629">
    <property type="component" value="Unassembled WGS sequence"/>
</dbReference>
<dbReference type="Pfam" id="PF04357">
    <property type="entry name" value="TamB"/>
    <property type="match status" value="1"/>
</dbReference>
<dbReference type="InterPro" id="IPR007452">
    <property type="entry name" value="TamB_C"/>
</dbReference>
<evidence type="ECO:0000313" key="9">
    <source>
        <dbReference type="Proteomes" id="UP000256629"/>
    </source>
</evidence>
<evidence type="ECO:0000256" key="1">
    <source>
        <dbReference type="ARBA" id="ARBA00004167"/>
    </source>
</evidence>